<reference evidence="2 3" key="1">
    <citation type="submission" date="2019-05" db="EMBL/GenBank/DDBJ databases">
        <title>Another draft genome of Portunus trituberculatus and its Hox gene families provides insights of decapod evolution.</title>
        <authorList>
            <person name="Jeong J.-H."/>
            <person name="Song I."/>
            <person name="Kim S."/>
            <person name="Choi T."/>
            <person name="Kim D."/>
            <person name="Ryu S."/>
            <person name="Kim W."/>
        </authorList>
    </citation>
    <scope>NUCLEOTIDE SEQUENCE [LARGE SCALE GENOMIC DNA]</scope>
    <source>
        <tissue evidence="2">Muscle</tissue>
    </source>
</reference>
<keyword evidence="3" id="KW-1185">Reference proteome</keyword>
<evidence type="ECO:0000313" key="2">
    <source>
        <dbReference type="EMBL" id="MPC79335.1"/>
    </source>
</evidence>
<name>A0A5B7IAU3_PORTR</name>
<organism evidence="2 3">
    <name type="scientific">Portunus trituberculatus</name>
    <name type="common">Swimming crab</name>
    <name type="synonym">Neptunus trituberculatus</name>
    <dbReference type="NCBI Taxonomy" id="210409"/>
    <lineage>
        <taxon>Eukaryota</taxon>
        <taxon>Metazoa</taxon>
        <taxon>Ecdysozoa</taxon>
        <taxon>Arthropoda</taxon>
        <taxon>Crustacea</taxon>
        <taxon>Multicrustacea</taxon>
        <taxon>Malacostraca</taxon>
        <taxon>Eumalacostraca</taxon>
        <taxon>Eucarida</taxon>
        <taxon>Decapoda</taxon>
        <taxon>Pleocyemata</taxon>
        <taxon>Brachyura</taxon>
        <taxon>Eubrachyura</taxon>
        <taxon>Portunoidea</taxon>
        <taxon>Portunidae</taxon>
        <taxon>Portuninae</taxon>
        <taxon>Portunus</taxon>
    </lineage>
</organism>
<dbReference type="AlphaFoldDB" id="A0A5B7IAU3"/>
<keyword evidence="1" id="KW-0472">Membrane</keyword>
<dbReference type="EMBL" id="VSRR010050857">
    <property type="protein sequence ID" value="MPC79335.1"/>
    <property type="molecule type" value="Genomic_DNA"/>
</dbReference>
<feature type="transmembrane region" description="Helical" evidence="1">
    <location>
        <begin position="27"/>
        <end position="45"/>
    </location>
</feature>
<gene>
    <name evidence="2" type="ORF">E2C01_073857</name>
</gene>
<proteinExistence type="predicted"/>
<keyword evidence="1" id="KW-0812">Transmembrane</keyword>
<dbReference type="Proteomes" id="UP000324222">
    <property type="component" value="Unassembled WGS sequence"/>
</dbReference>
<protein>
    <submittedName>
        <fullName evidence="2">Uncharacterized protein</fullName>
    </submittedName>
</protein>
<evidence type="ECO:0000256" key="1">
    <source>
        <dbReference type="SAM" id="Phobius"/>
    </source>
</evidence>
<sequence length="47" mass="5107">MCTPSLSKTLRSCPACILPQHSVVTHIIIIIIIIILNPPLSLYLIGP</sequence>
<keyword evidence="1" id="KW-1133">Transmembrane helix</keyword>
<evidence type="ECO:0000313" key="3">
    <source>
        <dbReference type="Proteomes" id="UP000324222"/>
    </source>
</evidence>
<comment type="caution">
    <text evidence="2">The sequence shown here is derived from an EMBL/GenBank/DDBJ whole genome shotgun (WGS) entry which is preliminary data.</text>
</comment>
<accession>A0A5B7IAU3</accession>